<proteinExistence type="predicted"/>
<comment type="caution">
    <text evidence="1">The sequence shown here is derived from an EMBL/GenBank/DDBJ whole genome shotgun (WGS) entry which is preliminary data.</text>
</comment>
<dbReference type="EMBL" id="JBHTMK010000044">
    <property type="protein sequence ID" value="MFD1370692.1"/>
    <property type="molecule type" value="Genomic_DNA"/>
</dbReference>
<sequence>MRRLLPMLAGLLLLTGCSGEPATPQAAVCESYAAVQNTVEHIRNTNVSENGLSALKPYVTQLIDQLKQFVTDAQAQFGAQADTLRASVDELSASVDAARADPNVTTLSVVRADVADVRAGAQTLRATIQETC</sequence>
<name>A0ABW4AL50_9ACTN</name>
<evidence type="ECO:0000313" key="2">
    <source>
        <dbReference type="Proteomes" id="UP001597183"/>
    </source>
</evidence>
<dbReference type="PROSITE" id="PS51257">
    <property type="entry name" value="PROKAR_LIPOPROTEIN"/>
    <property type="match status" value="1"/>
</dbReference>
<accession>A0ABW4AL50</accession>
<protein>
    <recommendedName>
        <fullName evidence="3">Lipoprotein</fullName>
    </recommendedName>
</protein>
<organism evidence="1 2">
    <name type="scientific">Actinoplanes sichuanensis</name>
    <dbReference type="NCBI Taxonomy" id="512349"/>
    <lineage>
        <taxon>Bacteria</taxon>
        <taxon>Bacillati</taxon>
        <taxon>Actinomycetota</taxon>
        <taxon>Actinomycetes</taxon>
        <taxon>Micromonosporales</taxon>
        <taxon>Micromonosporaceae</taxon>
        <taxon>Actinoplanes</taxon>
    </lineage>
</organism>
<keyword evidence="2" id="KW-1185">Reference proteome</keyword>
<dbReference type="RefSeq" id="WP_317793545.1">
    <property type="nucleotide sequence ID" value="NZ_AP028461.1"/>
</dbReference>
<dbReference type="Proteomes" id="UP001597183">
    <property type="component" value="Unassembled WGS sequence"/>
</dbReference>
<evidence type="ECO:0000313" key="1">
    <source>
        <dbReference type="EMBL" id="MFD1370692.1"/>
    </source>
</evidence>
<reference evidence="2" key="1">
    <citation type="journal article" date="2019" name="Int. J. Syst. Evol. Microbiol.">
        <title>The Global Catalogue of Microorganisms (GCM) 10K type strain sequencing project: providing services to taxonomists for standard genome sequencing and annotation.</title>
        <authorList>
            <consortium name="The Broad Institute Genomics Platform"/>
            <consortium name="The Broad Institute Genome Sequencing Center for Infectious Disease"/>
            <person name="Wu L."/>
            <person name="Ma J."/>
        </authorList>
    </citation>
    <scope>NUCLEOTIDE SEQUENCE [LARGE SCALE GENOMIC DNA]</scope>
    <source>
        <strain evidence="2">CCM 7526</strain>
    </source>
</reference>
<gene>
    <name evidence="1" type="ORF">ACFQ5G_35595</name>
</gene>
<evidence type="ECO:0008006" key="3">
    <source>
        <dbReference type="Google" id="ProtNLM"/>
    </source>
</evidence>